<keyword evidence="1" id="KW-0496">Mitochondrion</keyword>
<proteinExistence type="predicted"/>
<geneLocation type="mitochondrion" evidence="1"/>
<accession>A0A101M157</accession>
<gene>
    <name evidence="1" type="ORF">ABT39_MTgene4340</name>
</gene>
<organism evidence="1">
    <name type="scientific">Picea glauca</name>
    <name type="common">White spruce</name>
    <name type="synonym">Pinus glauca</name>
    <dbReference type="NCBI Taxonomy" id="3330"/>
    <lineage>
        <taxon>Eukaryota</taxon>
        <taxon>Viridiplantae</taxon>
        <taxon>Streptophyta</taxon>
        <taxon>Embryophyta</taxon>
        <taxon>Tracheophyta</taxon>
        <taxon>Spermatophyta</taxon>
        <taxon>Pinopsida</taxon>
        <taxon>Pinidae</taxon>
        <taxon>Conifers I</taxon>
        <taxon>Pinales</taxon>
        <taxon>Pinaceae</taxon>
        <taxon>Picea</taxon>
    </lineage>
</organism>
<comment type="caution">
    <text evidence="1">The sequence shown here is derived from an EMBL/GenBank/DDBJ whole genome shotgun (WGS) entry which is preliminary data.</text>
</comment>
<dbReference type="EMBL" id="LKAM01000004">
    <property type="protein sequence ID" value="KUM49003.1"/>
    <property type="molecule type" value="Genomic_DNA"/>
</dbReference>
<protein>
    <submittedName>
        <fullName evidence="1">Uncharacterized protein</fullName>
    </submittedName>
</protein>
<reference evidence="1" key="1">
    <citation type="journal article" date="2015" name="Genome Biol. Evol.">
        <title>Organellar Genomes of White Spruce (Picea glauca): Assembly and Annotation.</title>
        <authorList>
            <person name="Jackman S.D."/>
            <person name="Warren R.L."/>
            <person name="Gibb E.A."/>
            <person name="Vandervalk B.P."/>
            <person name="Mohamadi H."/>
            <person name="Chu J."/>
            <person name="Raymond A."/>
            <person name="Pleasance S."/>
            <person name="Coope R."/>
            <person name="Wildung M.R."/>
            <person name="Ritland C.E."/>
            <person name="Bousquet J."/>
            <person name="Jones S.J."/>
            <person name="Bohlmann J."/>
            <person name="Birol I."/>
        </authorList>
    </citation>
    <scope>NUCLEOTIDE SEQUENCE [LARGE SCALE GENOMIC DNA]</scope>
    <source>
        <tissue evidence="1">Flushing bud</tissue>
    </source>
</reference>
<dbReference type="AlphaFoldDB" id="A0A101M157"/>
<name>A0A101M157_PICGL</name>
<evidence type="ECO:0000313" key="1">
    <source>
        <dbReference type="EMBL" id="KUM49003.1"/>
    </source>
</evidence>
<sequence>MGIYACEKKRYCNLLKRYLRLRKEWDHNADNTPHKRQHIAKPMQRIITLQDDTRNKNGRSS</sequence>